<feature type="compositionally biased region" description="Polar residues" evidence="1">
    <location>
        <begin position="268"/>
        <end position="277"/>
    </location>
</feature>
<dbReference type="Proteomes" id="UP000249619">
    <property type="component" value="Unassembled WGS sequence"/>
</dbReference>
<name>A0A364MW41_STELY</name>
<feature type="compositionally biased region" description="Basic and acidic residues" evidence="1">
    <location>
        <begin position="522"/>
        <end position="532"/>
    </location>
</feature>
<keyword evidence="3" id="KW-1185">Reference proteome</keyword>
<evidence type="ECO:0000313" key="3">
    <source>
        <dbReference type="Proteomes" id="UP000249619"/>
    </source>
</evidence>
<feature type="region of interest" description="Disordered" evidence="1">
    <location>
        <begin position="810"/>
        <end position="875"/>
    </location>
</feature>
<dbReference type="AlphaFoldDB" id="A0A364MW41"/>
<feature type="region of interest" description="Disordered" evidence="1">
    <location>
        <begin position="384"/>
        <end position="596"/>
    </location>
</feature>
<dbReference type="STRING" id="183478.A0A364MW41"/>
<feature type="compositionally biased region" description="Polar residues" evidence="1">
    <location>
        <begin position="851"/>
        <end position="875"/>
    </location>
</feature>
<feature type="compositionally biased region" description="Basic and acidic residues" evidence="1">
    <location>
        <begin position="295"/>
        <end position="304"/>
    </location>
</feature>
<feature type="compositionally biased region" description="Acidic residues" evidence="1">
    <location>
        <begin position="503"/>
        <end position="512"/>
    </location>
</feature>
<dbReference type="EMBL" id="QGDH01000136">
    <property type="protein sequence ID" value="RAR05233.1"/>
    <property type="molecule type" value="Genomic_DNA"/>
</dbReference>
<feature type="compositionally biased region" description="Polar residues" evidence="1">
    <location>
        <begin position="405"/>
        <end position="418"/>
    </location>
</feature>
<protein>
    <submittedName>
        <fullName evidence="2">Uncharacterized protein</fullName>
    </submittedName>
</protein>
<sequence length="1003" mass="110715">MALRLDGWLEETFESQLLLGNHWLQQRHERKKSGVKGERDRDWEGLYHDNGSCLDITNCIHPERNSALRILQAYCPKRPNVNSRSLLAVDQGHQVRALLQQLFDARARDDSRCLALAGETEVEDTMLGPSDESRPQDGDTSAHSQMPQTQVAFGTQIQHPIRARPDAHEPQVIGVNRLEPVLAGKTQRVDIQPGATHTNYEMLQLMLARVQNPRATKASAESSRAFVQESFGKRPSADDTAAAAHPPLEPPCTSPPRRNPQPRARPRTASNTLSSPKSGRRCSEDVSSIAPSSEKVARHVQPKDDEAEPDIPQEAATSAPECSWMKGFIFNSDTLKVPRLQEECLNKETSWLKPQPGVPPFQNGNMPQTILHTLHRLADEQATLRDEDNSDDESGIDPSPDSLPANVNLSAESVPPTTQDDDPSSSRSVSWSPSPEPPPVPVNVRQELPPDSSLEGHTSSAEQHPEAHPTSLASQPQQSDVIDISDNDAESELSPLDIPAPADSDDEMEMDEFVPQALGEDLAEKQSLHAKEPSAPSPKKPKTQSIVQVRETPYGKGKIADHMASTAPDGSTIQHGHDSSAESKRNSSTSVVHSTYDMPAAPSSAEIEQYHIEKAEKAGVVSEERSSNVQEKVEMADAPTENRHDHSSEDVQMVSQPLHTEQGVGTTVVGSGPQVPAALAGKIAPSVTSNTTTKPARVLHTETSSESSPVMPHVASSSTKRKLDVSPVKGNGRHSKRREIKIVGFGDATPVPIDLFAQLREDRETSLRTFREKRNSSTSFESQPKSTSKPTELASTEDMELDRVEALNDQVAPINRSPRHQSLYEEPSPRPTTVSASRALPEDSQPRKQPRLSQIQDPSIQNAQTPNTPAISNHDTPTTVFQAFKAAYPEYKGDTRHFQNQCKQMYLLDLEDKMVPKWQWDDFIIRNRTDYRDYAMACLDQGENAEPYYRFYKDNIRDTLYRRDVIESRRTLQQALEELGGGVEDAAAEGTTCFDPDDAAFCV</sequence>
<evidence type="ECO:0000256" key="1">
    <source>
        <dbReference type="SAM" id="MobiDB-lite"/>
    </source>
</evidence>
<evidence type="ECO:0000313" key="2">
    <source>
        <dbReference type="EMBL" id="RAR05233.1"/>
    </source>
</evidence>
<proteinExistence type="predicted"/>
<organism evidence="2 3">
    <name type="scientific">Stemphylium lycopersici</name>
    <name type="common">Tomato gray leaf spot disease fungus</name>
    <name type="synonym">Thyrospora lycopersici</name>
    <dbReference type="NCBI Taxonomy" id="183478"/>
    <lineage>
        <taxon>Eukaryota</taxon>
        <taxon>Fungi</taxon>
        <taxon>Dikarya</taxon>
        <taxon>Ascomycota</taxon>
        <taxon>Pezizomycotina</taxon>
        <taxon>Dothideomycetes</taxon>
        <taxon>Pleosporomycetidae</taxon>
        <taxon>Pleosporales</taxon>
        <taxon>Pleosporineae</taxon>
        <taxon>Pleosporaceae</taxon>
        <taxon>Stemphylium</taxon>
    </lineage>
</organism>
<feature type="region of interest" description="Disordered" evidence="1">
    <location>
        <begin position="120"/>
        <end position="146"/>
    </location>
</feature>
<gene>
    <name evidence="2" type="ORF">DDE83_007459</name>
</gene>
<feature type="region of interest" description="Disordered" evidence="1">
    <location>
        <begin position="616"/>
        <end position="652"/>
    </location>
</feature>
<feature type="region of interest" description="Disordered" evidence="1">
    <location>
        <begin position="216"/>
        <end position="319"/>
    </location>
</feature>
<feature type="region of interest" description="Disordered" evidence="1">
    <location>
        <begin position="680"/>
        <end position="737"/>
    </location>
</feature>
<feature type="compositionally biased region" description="Basic and acidic residues" evidence="1">
    <location>
        <begin position="616"/>
        <end position="649"/>
    </location>
</feature>
<feature type="compositionally biased region" description="Pro residues" evidence="1">
    <location>
        <begin position="247"/>
        <end position="259"/>
    </location>
</feature>
<feature type="region of interest" description="Disordered" evidence="1">
    <location>
        <begin position="767"/>
        <end position="797"/>
    </location>
</feature>
<accession>A0A364MW41</accession>
<feature type="compositionally biased region" description="Polar residues" evidence="1">
    <location>
        <begin position="471"/>
        <end position="480"/>
    </location>
</feature>
<feature type="compositionally biased region" description="Basic and acidic residues" evidence="1">
    <location>
        <begin position="575"/>
        <end position="585"/>
    </location>
</feature>
<reference evidence="3" key="1">
    <citation type="submission" date="2018-05" db="EMBL/GenBank/DDBJ databases">
        <title>Draft genome sequence of Stemphylium lycopersici strain CIDEFI 213.</title>
        <authorList>
            <person name="Medina R."/>
            <person name="Franco M.E.E."/>
            <person name="Lucentini C.G."/>
            <person name="Saparrat M.C.N."/>
            <person name="Balatti P.A."/>
        </authorList>
    </citation>
    <scope>NUCLEOTIDE SEQUENCE [LARGE SCALE GENOMIC DNA]</scope>
    <source>
        <strain evidence="3">CIDEFI 213</strain>
    </source>
</reference>
<feature type="compositionally biased region" description="Polar residues" evidence="1">
    <location>
        <begin position="776"/>
        <end position="794"/>
    </location>
</feature>
<comment type="caution">
    <text evidence="2">The sequence shown here is derived from an EMBL/GenBank/DDBJ whole genome shotgun (WGS) entry which is preliminary data.</text>
</comment>